<dbReference type="EMBL" id="MAVT02000584">
    <property type="protein sequence ID" value="POS74737.1"/>
    <property type="molecule type" value="Genomic_DNA"/>
</dbReference>
<keyword evidence="6" id="KW-0336">GPI-anchor</keyword>
<dbReference type="OrthoDB" id="1055148at2759"/>
<evidence type="ECO:0000313" key="7">
    <source>
        <dbReference type="EMBL" id="POS74737.1"/>
    </source>
</evidence>
<evidence type="ECO:0000256" key="5">
    <source>
        <dbReference type="ARBA" id="ARBA00023180"/>
    </source>
</evidence>
<name>A0A2P5HWW9_DIAHE</name>
<evidence type="ECO:0000256" key="6">
    <source>
        <dbReference type="RuleBase" id="RU361209"/>
    </source>
</evidence>
<evidence type="ECO:0000256" key="3">
    <source>
        <dbReference type="ARBA" id="ARBA00022729"/>
    </source>
</evidence>
<dbReference type="SUPFAM" id="SSF51445">
    <property type="entry name" value="(Trans)glycosidases"/>
    <property type="match status" value="1"/>
</dbReference>
<keyword evidence="6" id="KW-0808">Transferase</keyword>
<evidence type="ECO:0000256" key="4">
    <source>
        <dbReference type="ARBA" id="ARBA00023157"/>
    </source>
</evidence>
<evidence type="ECO:0000256" key="1">
    <source>
        <dbReference type="ARBA" id="ARBA00004609"/>
    </source>
</evidence>
<dbReference type="InterPro" id="IPR017853">
    <property type="entry name" value="GH"/>
</dbReference>
<keyword evidence="6" id="KW-0472">Membrane</keyword>
<dbReference type="Proteomes" id="UP000094444">
    <property type="component" value="Unassembled WGS sequence"/>
</dbReference>
<dbReference type="PANTHER" id="PTHR31468:SF2">
    <property type="entry name" value="1,3-BETA-GLUCANOSYLTRANSFERASE GAS1"/>
    <property type="match status" value="1"/>
</dbReference>
<dbReference type="GO" id="GO:0098552">
    <property type="term" value="C:side of membrane"/>
    <property type="evidence" value="ECO:0007669"/>
    <property type="project" value="UniProtKB-KW"/>
</dbReference>
<dbReference type="Pfam" id="PF03198">
    <property type="entry name" value="Glyco_hydro_72"/>
    <property type="match status" value="1"/>
</dbReference>
<keyword evidence="6" id="KW-0449">Lipoprotein</keyword>
<dbReference type="GO" id="GO:0071970">
    <property type="term" value="P:fungal-type cell wall (1-&gt;3)-beta-D-glucan biosynthetic process"/>
    <property type="evidence" value="ECO:0007669"/>
    <property type="project" value="TreeGrafter"/>
</dbReference>
<dbReference type="PANTHER" id="PTHR31468">
    <property type="entry name" value="1,3-BETA-GLUCANOSYLTRANSFERASE GAS1"/>
    <property type="match status" value="1"/>
</dbReference>
<keyword evidence="4" id="KW-1015">Disulfide bond</keyword>
<sequence>MTVVQAPSNDSMIPIHSKGRYFFKGDQRFLIKGVVYRLHGQGPLDPLIDDRLDDLQRDITLFKELGLNTLFIYHIDSSRNHNAAMQLLAEAGIYVLISLPTSTCTSDNSGTTTTFRPYSPELLGDCFATIDCMAQYANTLGIIVANGAMSTIYSTSLAPMIKTVIRDVKKYMATAEDITGQRQLPIGYSASTGRLILRTTFDYFTAGKEDETVDFFCYANFNWCGQSTLHISGYKQELKTFDNAHIPVFFSQYGCNLGACGKRIFQETSAIYSSAMTPVFSGGIAYEFYDSPDTRSGLWGYGLVRQEEGLVVGRGITKLPDFESLRKRLENCQDESIVEEEMEEGNFKPSSGDVPPLSAHWKAGHPLPYSMANWNEVKQGLEGKVWMEVGVEELTTKDFQLSHQPKFVTA</sequence>
<dbReference type="InterPro" id="IPR004886">
    <property type="entry name" value="Glucanosyltransferase"/>
</dbReference>
<dbReference type="AlphaFoldDB" id="A0A2P5HWW9"/>
<dbReference type="GO" id="GO:0031505">
    <property type="term" value="P:fungal-type cell wall organization"/>
    <property type="evidence" value="ECO:0007669"/>
    <property type="project" value="TreeGrafter"/>
</dbReference>
<dbReference type="GO" id="GO:0005886">
    <property type="term" value="C:plasma membrane"/>
    <property type="evidence" value="ECO:0007669"/>
    <property type="project" value="UniProtKB-SubCell"/>
</dbReference>
<keyword evidence="3" id="KW-0732">Signal</keyword>
<comment type="similarity">
    <text evidence="2 6">Belongs to the glycosyl hydrolase 72 family.</text>
</comment>
<organism evidence="7 8">
    <name type="scientific">Diaporthe helianthi</name>
    <dbReference type="NCBI Taxonomy" id="158607"/>
    <lineage>
        <taxon>Eukaryota</taxon>
        <taxon>Fungi</taxon>
        <taxon>Dikarya</taxon>
        <taxon>Ascomycota</taxon>
        <taxon>Pezizomycotina</taxon>
        <taxon>Sordariomycetes</taxon>
        <taxon>Sordariomycetidae</taxon>
        <taxon>Diaporthales</taxon>
        <taxon>Diaporthaceae</taxon>
        <taxon>Diaporthe</taxon>
    </lineage>
</organism>
<evidence type="ECO:0000256" key="2">
    <source>
        <dbReference type="ARBA" id="ARBA00007528"/>
    </source>
</evidence>
<evidence type="ECO:0000313" key="8">
    <source>
        <dbReference type="Proteomes" id="UP000094444"/>
    </source>
</evidence>
<dbReference type="GO" id="GO:0042124">
    <property type="term" value="F:1,3-beta-glucanosyltransferase activity"/>
    <property type="evidence" value="ECO:0007669"/>
    <property type="project" value="TreeGrafter"/>
</dbReference>
<dbReference type="Gene3D" id="3.20.20.80">
    <property type="entry name" value="Glycosidases"/>
    <property type="match status" value="1"/>
</dbReference>
<comment type="caution">
    <text evidence="7">The sequence shown here is derived from an EMBL/GenBank/DDBJ whole genome shotgun (WGS) entry which is preliminary data.</text>
</comment>
<dbReference type="EC" id="2.4.1.-" evidence="6"/>
<gene>
    <name evidence="7" type="ORF">DHEL01_v206871</name>
</gene>
<comment type="subcellular location">
    <subcellularLocation>
        <location evidence="1 6">Cell membrane</location>
        <topology evidence="1 6">Lipid-anchor</topology>
        <topology evidence="1 6">GPI-anchor</topology>
    </subcellularLocation>
</comment>
<reference evidence="7" key="1">
    <citation type="submission" date="2017-09" db="EMBL/GenBank/DDBJ databases">
        <title>Polyketide synthases of a Diaporthe helianthi virulent isolate.</title>
        <authorList>
            <person name="Baroncelli R."/>
        </authorList>
    </citation>
    <scope>NUCLEOTIDE SEQUENCE [LARGE SCALE GENOMIC DNA]</scope>
    <source>
        <strain evidence="7">7/96</strain>
    </source>
</reference>
<keyword evidence="8" id="KW-1185">Reference proteome</keyword>
<proteinExistence type="inferred from homology"/>
<keyword evidence="5" id="KW-0325">Glycoprotein</keyword>
<comment type="function">
    <text evidence="6">Splits internally a 1,3-beta-glucan molecule and transfers the newly generated reducing end (the donor) to the non-reducing end of another 1,3-beta-glucan molecule (the acceptor) forming a 1,3-beta linkage, resulting in the elongation of 1,3-beta-glucan chains in the cell wall.</text>
</comment>
<protein>
    <recommendedName>
        <fullName evidence="6">1,3-beta-glucanosyltransferase</fullName>
        <ecNumber evidence="6">2.4.1.-</ecNumber>
    </recommendedName>
</protein>
<accession>A0A2P5HWW9</accession>
<dbReference type="InParanoid" id="A0A2P5HWW9"/>